<proteinExistence type="predicted"/>
<dbReference type="Proteomes" id="UP000244906">
    <property type="component" value="Unassembled WGS sequence"/>
</dbReference>
<gene>
    <name evidence="1" type="ORF">DC094_19715</name>
</gene>
<reference evidence="1 2" key="1">
    <citation type="submission" date="2018-04" db="EMBL/GenBank/DDBJ databases">
        <title>Thalassorhabdus spongiae gen. nov., sp. nov., isolated from a marine sponge in South-West Iceland.</title>
        <authorList>
            <person name="Knobloch S."/>
            <person name="Daussin A."/>
            <person name="Johannsson R."/>
            <person name="Marteinsson V.T."/>
        </authorList>
    </citation>
    <scope>NUCLEOTIDE SEQUENCE [LARGE SCALE GENOMIC DNA]</scope>
    <source>
        <strain evidence="1 2">Hp12</strain>
    </source>
</reference>
<evidence type="ECO:0000313" key="1">
    <source>
        <dbReference type="EMBL" id="PVZ64541.1"/>
    </source>
</evidence>
<dbReference type="AlphaFoldDB" id="A0A2V1GVX2"/>
<dbReference type="EMBL" id="QDDL01000012">
    <property type="protein sequence ID" value="PVZ64541.1"/>
    <property type="molecule type" value="Genomic_DNA"/>
</dbReference>
<keyword evidence="2" id="KW-1185">Reference proteome</keyword>
<accession>A0A2V1GVX2</accession>
<organism evidence="1 2">
    <name type="scientific">Pelagibaculum spongiae</name>
    <dbReference type="NCBI Taxonomy" id="2080658"/>
    <lineage>
        <taxon>Bacteria</taxon>
        <taxon>Pseudomonadati</taxon>
        <taxon>Pseudomonadota</taxon>
        <taxon>Gammaproteobacteria</taxon>
        <taxon>Oceanospirillales</taxon>
        <taxon>Pelagibaculum</taxon>
    </lineage>
</organism>
<comment type="caution">
    <text evidence="1">The sequence shown here is derived from an EMBL/GenBank/DDBJ whole genome shotgun (WGS) entry which is preliminary data.</text>
</comment>
<evidence type="ECO:0000313" key="2">
    <source>
        <dbReference type="Proteomes" id="UP000244906"/>
    </source>
</evidence>
<evidence type="ECO:0008006" key="3">
    <source>
        <dbReference type="Google" id="ProtNLM"/>
    </source>
</evidence>
<protein>
    <recommendedName>
        <fullName evidence="3">Guanylate cyclase domain-containing protein</fullName>
    </recommendedName>
</protein>
<name>A0A2V1GVX2_9GAMM</name>
<sequence length="251" mass="27695">MMRCDLEVSSIVDKRWGISIDIEGFSNLYEYNDATQTKAIRGLHQLMDAVIKIGQKVYPGDPNKNYWDRIFAHQFGDGFILVSNFKEPDPSRCIAIATSLSRYMLLQGYATKAAISTGDMNDISGCYPDAMKSAKNNTLGLGMGLITSIPVMGTALTKAHNLAGRVSGNVVVIDVTQFSCVPEYLIKDHEGNIGYINWMSDENSLAQEISEKAGLQYGNENQLSSLFSAYIVVEPCPPQKWIEGSQKCQNT</sequence>